<accession>A0A2I0VW36</accession>
<reference evidence="8 9" key="1">
    <citation type="journal article" date="2016" name="Sci. Rep.">
        <title>The Dendrobium catenatum Lindl. genome sequence provides insights into polysaccharide synthase, floral development and adaptive evolution.</title>
        <authorList>
            <person name="Zhang G.Q."/>
            <person name="Xu Q."/>
            <person name="Bian C."/>
            <person name="Tsai W.C."/>
            <person name="Yeh C.M."/>
            <person name="Liu K.W."/>
            <person name="Yoshida K."/>
            <person name="Zhang L.S."/>
            <person name="Chang S.B."/>
            <person name="Chen F."/>
            <person name="Shi Y."/>
            <person name="Su Y.Y."/>
            <person name="Zhang Y.Q."/>
            <person name="Chen L.J."/>
            <person name="Yin Y."/>
            <person name="Lin M."/>
            <person name="Huang H."/>
            <person name="Deng H."/>
            <person name="Wang Z.W."/>
            <person name="Zhu S.L."/>
            <person name="Zhao X."/>
            <person name="Deng C."/>
            <person name="Niu S.C."/>
            <person name="Huang J."/>
            <person name="Wang M."/>
            <person name="Liu G.H."/>
            <person name="Yang H.J."/>
            <person name="Xiao X.J."/>
            <person name="Hsiao Y.Y."/>
            <person name="Wu W.L."/>
            <person name="Chen Y.Y."/>
            <person name="Mitsuda N."/>
            <person name="Ohme-Takagi M."/>
            <person name="Luo Y.B."/>
            <person name="Van de Peer Y."/>
            <person name="Liu Z.J."/>
        </authorList>
    </citation>
    <scope>NUCLEOTIDE SEQUENCE [LARGE SCALE GENOMIC DNA]</scope>
    <source>
        <tissue evidence="8">The whole plant</tissue>
    </source>
</reference>
<evidence type="ECO:0000256" key="3">
    <source>
        <dbReference type="ARBA" id="ARBA00022692"/>
    </source>
</evidence>
<feature type="transmembrane region" description="Helical" evidence="6">
    <location>
        <begin position="287"/>
        <end position="307"/>
    </location>
</feature>
<gene>
    <name evidence="8" type="ORF">MA16_Dca025979</name>
</gene>
<dbReference type="Proteomes" id="UP000233837">
    <property type="component" value="Unassembled WGS sequence"/>
</dbReference>
<feature type="transmembrane region" description="Helical" evidence="6">
    <location>
        <begin position="38"/>
        <end position="60"/>
    </location>
</feature>
<dbReference type="PANTHER" id="PTHR31218">
    <property type="entry name" value="WAT1-RELATED PROTEIN"/>
    <property type="match status" value="1"/>
</dbReference>
<evidence type="ECO:0000256" key="1">
    <source>
        <dbReference type="ARBA" id="ARBA00004141"/>
    </source>
</evidence>
<feature type="transmembrane region" description="Helical" evidence="6">
    <location>
        <begin position="105"/>
        <end position="123"/>
    </location>
</feature>
<feature type="transmembrane region" description="Helical" evidence="6">
    <location>
        <begin position="192"/>
        <end position="211"/>
    </location>
</feature>
<dbReference type="GO" id="GO:0022857">
    <property type="term" value="F:transmembrane transporter activity"/>
    <property type="evidence" value="ECO:0007669"/>
    <property type="project" value="InterPro"/>
</dbReference>
<feature type="domain" description="EamA" evidence="7">
    <location>
        <begin position="193"/>
        <end position="331"/>
    </location>
</feature>
<dbReference type="InterPro" id="IPR030184">
    <property type="entry name" value="WAT1-related"/>
</dbReference>
<evidence type="ECO:0000256" key="5">
    <source>
        <dbReference type="ARBA" id="ARBA00023136"/>
    </source>
</evidence>
<dbReference type="Pfam" id="PF00892">
    <property type="entry name" value="EamA"/>
    <property type="match status" value="2"/>
</dbReference>
<reference evidence="8 9" key="2">
    <citation type="journal article" date="2017" name="Nature">
        <title>The Apostasia genome and the evolution of orchids.</title>
        <authorList>
            <person name="Zhang G.Q."/>
            <person name="Liu K.W."/>
            <person name="Li Z."/>
            <person name="Lohaus R."/>
            <person name="Hsiao Y.Y."/>
            <person name="Niu S.C."/>
            <person name="Wang J.Y."/>
            <person name="Lin Y.C."/>
            <person name="Xu Q."/>
            <person name="Chen L.J."/>
            <person name="Yoshida K."/>
            <person name="Fujiwara S."/>
            <person name="Wang Z.W."/>
            <person name="Zhang Y.Q."/>
            <person name="Mitsuda N."/>
            <person name="Wang M."/>
            <person name="Liu G.H."/>
            <person name="Pecoraro L."/>
            <person name="Huang H.X."/>
            <person name="Xiao X.J."/>
            <person name="Lin M."/>
            <person name="Wu X.Y."/>
            <person name="Wu W.L."/>
            <person name="Chen Y.Y."/>
            <person name="Chang S.B."/>
            <person name="Sakamoto S."/>
            <person name="Ohme-Takagi M."/>
            <person name="Yagi M."/>
            <person name="Zeng S.J."/>
            <person name="Shen C.Y."/>
            <person name="Yeh C.M."/>
            <person name="Luo Y.B."/>
            <person name="Tsai W.C."/>
            <person name="Van de Peer Y."/>
            <person name="Liu Z.J."/>
        </authorList>
    </citation>
    <scope>NUCLEOTIDE SEQUENCE [LARGE SCALE GENOMIC DNA]</scope>
    <source>
        <tissue evidence="8">The whole plant</tissue>
    </source>
</reference>
<dbReference type="InterPro" id="IPR037185">
    <property type="entry name" value="EmrE-like"/>
</dbReference>
<evidence type="ECO:0000313" key="8">
    <source>
        <dbReference type="EMBL" id="PKU67622.1"/>
    </source>
</evidence>
<keyword evidence="9" id="KW-1185">Reference proteome</keyword>
<feature type="transmembrane region" description="Helical" evidence="6">
    <location>
        <begin position="223"/>
        <end position="244"/>
    </location>
</feature>
<evidence type="ECO:0000256" key="6">
    <source>
        <dbReference type="RuleBase" id="RU363077"/>
    </source>
</evidence>
<evidence type="ECO:0000313" key="9">
    <source>
        <dbReference type="Proteomes" id="UP000233837"/>
    </source>
</evidence>
<evidence type="ECO:0000256" key="2">
    <source>
        <dbReference type="ARBA" id="ARBA00007635"/>
    </source>
</evidence>
<feature type="transmembrane region" description="Helical" evidence="6">
    <location>
        <begin position="72"/>
        <end position="93"/>
    </location>
</feature>
<name>A0A2I0VW36_9ASPA</name>
<dbReference type="SUPFAM" id="SSF103481">
    <property type="entry name" value="Multidrug resistance efflux transporter EmrE"/>
    <property type="match status" value="2"/>
</dbReference>
<evidence type="ECO:0000256" key="4">
    <source>
        <dbReference type="ARBA" id="ARBA00022989"/>
    </source>
</evidence>
<keyword evidence="3 6" id="KW-0812">Transmembrane</keyword>
<sequence length="387" mass="42250">MAQAKEYMPAIAMVAVQAGFAGLNILPKVALDSGMSPYVMIAYRQIIATVALAPFAFFLEWKTRSVLITRKILLQILACSIFGATINQLLYFIGLKYTTPTIASALSNILPAITFIIAVPFRIETVNMKSIPGQAKVAGTVFCVSGSMLMTFYKGALIHIPHSGLHWRYAEKVVEKSTEASALAGGSSNKEIFGAMLVVGSCVAWAIWFILQANMSMSFSAPYMTSTIMCAMASVECFLIGGIIERDIHSWALGFNIRLASVLYIGLICSGFAVLLMTWVIEKRGPLFVSMFSPLQLIIVAILGWAILDEKLYVGSALGSVIIIIGLYLVIWGKAREFKMEVSDEGAAMESELNRGEGNQDIEEELPIYPFTANANCAKKDFQIQEV</sequence>
<proteinExistence type="inferred from homology"/>
<comment type="subcellular location">
    <subcellularLocation>
        <location evidence="1 6">Membrane</location>
        <topology evidence="1 6">Multi-pass membrane protein</topology>
    </subcellularLocation>
</comment>
<organism evidence="8 9">
    <name type="scientific">Dendrobium catenatum</name>
    <dbReference type="NCBI Taxonomy" id="906689"/>
    <lineage>
        <taxon>Eukaryota</taxon>
        <taxon>Viridiplantae</taxon>
        <taxon>Streptophyta</taxon>
        <taxon>Embryophyta</taxon>
        <taxon>Tracheophyta</taxon>
        <taxon>Spermatophyta</taxon>
        <taxon>Magnoliopsida</taxon>
        <taxon>Liliopsida</taxon>
        <taxon>Asparagales</taxon>
        <taxon>Orchidaceae</taxon>
        <taxon>Epidendroideae</taxon>
        <taxon>Malaxideae</taxon>
        <taxon>Dendrobiinae</taxon>
        <taxon>Dendrobium</taxon>
    </lineage>
</organism>
<protein>
    <recommendedName>
        <fullName evidence="6">WAT1-related protein</fullName>
    </recommendedName>
</protein>
<dbReference type="InterPro" id="IPR000620">
    <property type="entry name" value="EamA_dom"/>
</dbReference>
<feature type="transmembrane region" description="Helical" evidence="6">
    <location>
        <begin position="256"/>
        <end position="280"/>
    </location>
</feature>
<comment type="similarity">
    <text evidence="2 6">Belongs to the drug/metabolite transporter (DMT) superfamily. Plant drug/metabolite exporter (P-DME) (TC 2.A.7.4) family.</text>
</comment>
<keyword evidence="5 6" id="KW-0472">Membrane</keyword>
<evidence type="ECO:0000259" key="7">
    <source>
        <dbReference type="Pfam" id="PF00892"/>
    </source>
</evidence>
<dbReference type="AlphaFoldDB" id="A0A2I0VW36"/>
<keyword evidence="4 6" id="KW-1133">Transmembrane helix</keyword>
<dbReference type="GO" id="GO:0016020">
    <property type="term" value="C:membrane"/>
    <property type="evidence" value="ECO:0007669"/>
    <property type="project" value="UniProtKB-SubCell"/>
</dbReference>
<feature type="transmembrane region" description="Helical" evidence="6">
    <location>
        <begin position="313"/>
        <end position="331"/>
    </location>
</feature>
<feature type="transmembrane region" description="Helical" evidence="6">
    <location>
        <begin position="135"/>
        <end position="153"/>
    </location>
</feature>
<dbReference type="EMBL" id="KZ503173">
    <property type="protein sequence ID" value="PKU67622.1"/>
    <property type="molecule type" value="Genomic_DNA"/>
</dbReference>
<feature type="domain" description="EamA" evidence="7">
    <location>
        <begin position="11"/>
        <end position="150"/>
    </location>
</feature>
<feature type="transmembrane region" description="Helical" evidence="6">
    <location>
        <begin position="7"/>
        <end position="26"/>
    </location>
</feature>
<dbReference type="OrthoDB" id="1728340at2759"/>